<evidence type="ECO:0000313" key="2">
    <source>
        <dbReference type="EMBL" id="MDQ0685202.1"/>
    </source>
</evidence>
<evidence type="ECO:0000313" key="3">
    <source>
        <dbReference type="Proteomes" id="UP001243364"/>
    </source>
</evidence>
<accession>A0ABU0Q3G1</accession>
<organism evidence="2 3">
    <name type="scientific">Streptomyces achromogenes</name>
    <dbReference type="NCBI Taxonomy" id="67255"/>
    <lineage>
        <taxon>Bacteria</taxon>
        <taxon>Bacillati</taxon>
        <taxon>Actinomycetota</taxon>
        <taxon>Actinomycetes</taxon>
        <taxon>Kitasatosporales</taxon>
        <taxon>Streptomycetaceae</taxon>
        <taxon>Streptomyces</taxon>
    </lineage>
</organism>
<keyword evidence="3" id="KW-1185">Reference proteome</keyword>
<name>A0ABU0Q3G1_STRAH</name>
<dbReference type="EMBL" id="JAUSYA010000001">
    <property type="protein sequence ID" value="MDQ0685202.1"/>
    <property type="molecule type" value="Genomic_DNA"/>
</dbReference>
<protein>
    <submittedName>
        <fullName evidence="2">Uncharacterized protein</fullName>
    </submittedName>
</protein>
<dbReference type="Proteomes" id="UP001243364">
    <property type="component" value="Unassembled WGS sequence"/>
</dbReference>
<gene>
    <name evidence="2" type="ORF">QFZ56_004165</name>
</gene>
<proteinExistence type="predicted"/>
<sequence>MPSTKGGRAFPGGSDLRTSSSVSWAEASYSTGTDVPGGQALAAALQVSRGFELPECSGDRGHACRAADAPRLSGRRANAEGRPSTGCGRTPLGVLQAGRRCYSAPSAPSAPSSGFSSASLTADSRPICSTSHLSNSMAARTQLTVEETNSSMLTPAPISSCASPMRRTVPSSWVCGVDLRPQGAAVPVVDRLEQLRLVVDLVGPVEERPHRVDRLVPLAAEHEVRTELLPRRREVTLVVDDVLQLHLVEELLHEVLIRDDGARRSTLGLRLWLAPEVRNRGRVDAHRDFPFVRILPSSPMRGGGWQAPPGLSALS</sequence>
<feature type="compositionally biased region" description="Low complexity" evidence="1">
    <location>
        <begin position="19"/>
        <end position="30"/>
    </location>
</feature>
<comment type="caution">
    <text evidence="2">The sequence shown here is derived from an EMBL/GenBank/DDBJ whole genome shotgun (WGS) entry which is preliminary data.</text>
</comment>
<evidence type="ECO:0000256" key="1">
    <source>
        <dbReference type="SAM" id="MobiDB-lite"/>
    </source>
</evidence>
<feature type="region of interest" description="Disordered" evidence="1">
    <location>
        <begin position="1"/>
        <end position="37"/>
    </location>
</feature>
<reference evidence="2 3" key="1">
    <citation type="submission" date="2023-07" db="EMBL/GenBank/DDBJ databases">
        <title>Comparative genomics of wheat-associated soil bacteria to identify genetic determinants of phenazine resistance.</title>
        <authorList>
            <person name="Mouncey N."/>
        </authorList>
    </citation>
    <scope>NUCLEOTIDE SEQUENCE [LARGE SCALE GENOMIC DNA]</scope>
    <source>
        <strain evidence="2 3">W4I19-2</strain>
    </source>
</reference>